<protein>
    <submittedName>
        <fullName evidence="6">Rab-GAP TBC domain-containing protein</fullName>
    </submittedName>
</protein>
<dbReference type="Gene3D" id="1.10.8.270">
    <property type="entry name" value="putative rabgap domain of human tbc1 domain family member 14 like domains"/>
    <property type="match status" value="1"/>
</dbReference>
<accession>A0A915HJA9</accession>
<dbReference type="Gene3D" id="1.10.472.80">
    <property type="entry name" value="Ypt/Rab-GAP domain of gyp1p, domain 3"/>
    <property type="match status" value="1"/>
</dbReference>
<dbReference type="Proteomes" id="UP000887565">
    <property type="component" value="Unplaced"/>
</dbReference>
<dbReference type="InterPro" id="IPR035969">
    <property type="entry name" value="Rab-GAP_TBC_sf"/>
</dbReference>
<evidence type="ECO:0000256" key="3">
    <source>
        <dbReference type="SAM" id="MobiDB-lite"/>
    </source>
</evidence>
<evidence type="ECO:0000313" key="6">
    <source>
        <dbReference type="WBParaSite" id="nRc.2.0.1.t01675-RA"/>
    </source>
</evidence>
<dbReference type="PANTHER" id="PTHR22957:SF26">
    <property type="entry name" value="LD44506P"/>
    <property type="match status" value="1"/>
</dbReference>
<dbReference type="PROSITE" id="PS50086">
    <property type="entry name" value="TBC_RABGAP"/>
    <property type="match status" value="1"/>
</dbReference>
<comment type="function">
    <text evidence="2">May act as a GTPase-activating protein for Rab family protein(s).</text>
</comment>
<organism evidence="5 6">
    <name type="scientific">Romanomermis culicivorax</name>
    <name type="common">Nematode worm</name>
    <dbReference type="NCBI Taxonomy" id="13658"/>
    <lineage>
        <taxon>Eukaryota</taxon>
        <taxon>Metazoa</taxon>
        <taxon>Ecdysozoa</taxon>
        <taxon>Nematoda</taxon>
        <taxon>Enoplea</taxon>
        <taxon>Dorylaimia</taxon>
        <taxon>Mermithida</taxon>
        <taxon>Mermithoidea</taxon>
        <taxon>Mermithidae</taxon>
        <taxon>Romanomermis</taxon>
    </lineage>
</organism>
<proteinExistence type="predicted"/>
<dbReference type="AlphaFoldDB" id="A0A915HJA9"/>
<evidence type="ECO:0000256" key="2">
    <source>
        <dbReference type="ARBA" id="ARBA00043879"/>
    </source>
</evidence>
<dbReference type="FunFam" id="1.10.8.270:FF:000004">
    <property type="entry name" value="TBC1 domain family, member 22B"/>
    <property type="match status" value="1"/>
</dbReference>
<name>A0A915HJA9_ROMCU</name>
<dbReference type="FunFam" id="1.10.472.80:FF:000001">
    <property type="entry name" value="TBC1 domain family member 22B"/>
    <property type="match status" value="1"/>
</dbReference>
<dbReference type="InterPro" id="IPR000195">
    <property type="entry name" value="Rab-GAP-TBC_dom"/>
</dbReference>
<evidence type="ECO:0000259" key="4">
    <source>
        <dbReference type="PROSITE" id="PS50086"/>
    </source>
</evidence>
<keyword evidence="5" id="KW-1185">Reference proteome</keyword>
<evidence type="ECO:0000256" key="1">
    <source>
        <dbReference type="ARBA" id="ARBA00022468"/>
    </source>
</evidence>
<dbReference type="SUPFAM" id="SSF47923">
    <property type="entry name" value="Ypt/Rab-GAP domain of gyp1p"/>
    <property type="match status" value="2"/>
</dbReference>
<reference evidence="6" key="1">
    <citation type="submission" date="2022-11" db="UniProtKB">
        <authorList>
            <consortium name="WormBaseParasite"/>
        </authorList>
    </citation>
    <scope>IDENTIFICATION</scope>
</reference>
<keyword evidence="1" id="KW-0343">GTPase activation</keyword>
<feature type="domain" description="Rab-GAP TBC" evidence="4">
    <location>
        <begin position="862"/>
        <end position="1087"/>
    </location>
</feature>
<dbReference type="Gene3D" id="1.10.10.750">
    <property type="entry name" value="Ypt/Rab-GAP domain of gyp1p, domain 1"/>
    <property type="match status" value="1"/>
</dbReference>
<dbReference type="GO" id="GO:0005096">
    <property type="term" value="F:GTPase activator activity"/>
    <property type="evidence" value="ECO:0007669"/>
    <property type="project" value="UniProtKB-KW"/>
</dbReference>
<feature type="compositionally biased region" description="Low complexity" evidence="3">
    <location>
        <begin position="790"/>
        <end position="807"/>
    </location>
</feature>
<feature type="region of interest" description="Disordered" evidence="3">
    <location>
        <begin position="782"/>
        <end position="807"/>
    </location>
</feature>
<dbReference type="PANTHER" id="PTHR22957">
    <property type="entry name" value="TBC1 DOMAIN FAMILY MEMBER GTPASE-ACTIVATING PROTEIN"/>
    <property type="match status" value="1"/>
</dbReference>
<dbReference type="SMART" id="SM00164">
    <property type="entry name" value="TBC"/>
    <property type="match status" value="1"/>
</dbReference>
<evidence type="ECO:0000313" key="5">
    <source>
        <dbReference type="Proteomes" id="UP000887565"/>
    </source>
</evidence>
<sequence length="1178" mass="135046">MEHLRVNVPKLNDANGKLIKSREILPFLLSSIENRSANNNFSKADCFTGADAVNTLEAFLTENRENLGVRELFQILIRDKYVEIVGVDKDSKHNNSHIPDDQFVYRFTAADQTLDKIRKSSCRIDKDRSFNVLNSANDHHGGGGGAAPNLDRNFSLVLPSSVAKHYGSSRFSKQTASTSPRLKPTFQRKVLAACNFDPKQQQARFVSPVEEQSNVEESMDYCNENENIVHQSNDVISVSFDSTANHSVFSENQADLNDADYNLIYDLALFRLLTIIDIPILDAILRYKDSKDDCNLSGQSSPSNFFETIFAKFSTNLNQDSENMHKSFDEHEIKRLEENIKLLNDANISTAFEYLKLICPSMMLSQLFEDLPVCGAPLLDNFKRKLFHKIHDTSKKIVNNCCQGCFLPPNFDELLKAIFDQLYLFSIKKPLLLEAFQLLLLLLPAEKRRRFENLLIYLNTCSTDTKFCLSSEMSNNDYVLHHFKDLLLKCGQLNKIQISRFVDYIVADCRKLFNPPSGFREELFRRQYRQIYTVAEPDPGISYCNRISNDQFEIQKCELSQQALLQLANEVINDSDLDLKQKLDFLDKFKTEYPELYSSIRCRTYWSKFSCTGLSDVRPSPYCVVMPDRRSTTPVLDHRKNVKQVYPGSVAFIANNNGPSNVEKPPIKQKLEKGLTLYPSDEIMSSTNGGAAKKTPADSSAAKVRAQNANQHAAVKRSDVKFAKFEASVSDAWSSSEDFQINPSTAQISADTVLKRYDCLIGSSNSQHGRMNAKAQALQRLATQKEPLPSSASSSAHNSSQKSPASSALYPKLAEFSNETTTSRGNIVDILTAEDAKYNKIVKLLNSPVIDLDELKKECWKGVPHKLRPRAWRIISGYLPPIKANIERVLKKKRDEYFDFVQQYFHTRHDEQHQDTFRQIHIDIPRMCFMPLFQQQCVQEIFERILYMWAIRHPASGYVQGINDLVTPFFVVFLSEFVESTKEVGSLDVSKMPRDQRESIEADSFWCLTLLLDTIHENYTFAQPGIQLKVRMLENLMTRVDNQLHLHLINNQVEYLQFAFRWMNNLLMREIPLRATIRLWDTYLSENNGFADFHVYVCAAFLRMWSKQIRQERDFQNVMILLQNLPTHSWSDQQMAELTADAYSLMSLFAGSKNHLQYLKKNNPSDNIMYNNQTAARR</sequence>
<dbReference type="GO" id="GO:0071889">
    <property type="term" value="F:14-3-3 protein binding"/>
    <property type="evidence" value="ECO:0007669"/>
    <property type="project" value="UniProtKB-ARBA"/>
</dbReference>
<dbReference type="WBParaSite" id="nRc.2.0.1.t01675-RA">
    <property type="protein sequence ID" value="nRc.2.0.1.t01675-RA"/>
    <property type="gene ID" value="nRc.2.0.1.g01675"/>
</dbReference>
<dbReference type="Pfam" id="PF00566">
    <property type="entry name" value="RabGAP-TBC"/>
    <property type="match status" value="1"/>
</dbReference>